<organism evidence="2 3">
    <name type="scientific">Streptosporangium pseudovulgare</name>
    <dbReference type="NCBI Taxonomy" id="35765"/>
    <lineage>
        <taxon>Bacteria</taxon>
        <taxon>Bacillati</taxon>
        <taxon>Actinomycetota</taxon>
        <taxon>Actinomycetes</taxon>
        <taxon>Streptosporangiales</taxon>
        <taxon>Streptosporangiaceae</taxon>
        <taxon>Streptosporangium</taxon>
    </lineage>
</organism>
<proteinExistence type="predicted"/>
<comment type="caution">
    <text evidence="2">The sequence shown here is derived from an EMBL/GenBank/DDBJ whole genome shotgun (WGS) entry which is preliminary data.</text>
</comment>
<feature type="region of interest" description="Disordered" evidence="1">
    <location>
        <begin position="1"/>
        <end position="27"/>
    </location>
</feature>
<sequence length="186" mass="20913">MPRVESASRRGMWARSLSRPNDSEHESGDAFHVMCAYRPLRHRGHRGRVPGGRRARRGVNRTVFDEVDGPEAAEAETGMWRDLRAAPPEPHADGLDIRLVTTPERLADYATVLAANRDPPAATVRRFFTERHRMRRSRGNHGRHLHAALTGRRPHGRLGEREARGAVRRKGRRQGADTSRTAVDSG</sequence>
<accession>A0ABQ2RJJ0</accession>
<feature type="region of interest" description="Disordered" evidence="1">
    <location>
        <begin position="149"/>
        <end position="186"/>
    </location>
</feature>
<name>A0ABQ2RJJ0_9ACTN</name>
<gene>
    <name evidence="2" type="ORF">GCM10010140_68870</name>
</gene>
<dbReference type="EMBL" id="BMQJ01000025">
    <property type="protein sequence ID" value="GGQ28931.1"/>
    <property type="molecule type" value="Genomic_DNA"/>
</dbReference>
<evidence type="ECO:0000313" key="2">
    <source>
        <dbReference type="EMBL" id="GGQ28931.1"/>
    </source>
</evidence>
<feature type="compositionally biased region" description="Polar residues" evidence="1">
    <location>
        <begin position="176"/>
        <end position="186"/>
    </location>
</feature>
<keyword evidence="3" id="KW-1185">Reference proteome</keyword>
<evidence type="ECO:0000313" key="3">
    <source>
        <dbReference type="Proteomes" id="UP000611554"/>
    </source>
</evidence>
<reference evidence="3" key="1">
    <citation type="journal article" date="2019" name="Int. J. Syst. Evol. Microbiol.">
        <title>The Global Catalogue of Microorganisms (GCM) 10K type strain sequencing project: providing services to taxonomists for standard genome sequencing and annotation.</title>
        <authorList>
            <consortium name="The Broad Institute Genomics Platform"/>
            <consortium name="The Broad Institute Genome Sequencing Center for Infectious Disease"/>
            <person name="Wu L."/>
            <person name="Ma J."/>
        </authorList>
    </citation>
    <scope>NUCLEOTIDE SEQUENCE [LARGE SCALE GENOMIC DNA]</scope>
    <source>
        <strain evidence="3">JCM 3115</strain>
    </source>
</reference>
<protein>
    <submittedName>
        <fullName evidence="2">Uncharacterized protein</fullName>
    </submittedName>
</protein>
<dbReference type="Proteomes" id="UP000611554">
    <property type="component" value="Unassembled WGS sequence"/>
</dbReference>
<evidence type="ECO:0000256" key="1">
    <source>
        <dbReference type="SAM" id="MobiDB-lite"/>
    </source>
</evidence>